<feature type="domain" description="Peptidase S1" evidence="9">
    <location>
        <begin position="1"/>
        <end position="93"/>
    </location>
</feature>
<dbReference type="FunFam" id="2.40.10.10:FF:000054">
    <property type="entry name" value="Complement C1r subcomponent"/>
    <property type="match status" value="1"/>
</dbReference>
<keyword evidence="2" id="KW-0964">Secreted</keyword>
<keyword evidence="3 10" id="KW-0645">Protease</keyword>
<dbReference type="Proteomes" id="UP000324222">
    <property type="component" value="Unassembled WGS sequence"/>
</dbReference>
<dbReference type="Gene3D" id="2.40.10.10">
    <property type="entry name" value="Trypsin-like serine proteases"/>
    <property type="match status" value="1"/>
</dbReference>
<sequence length="254" mass="27318">MNVVSRGACEAALRLTRLGPQYTLHPGMVCAGGEAGKDACKGDGGGPLACEGSDGRYQLAGVVSWGIGCGAPGVPGVYVNIPYYTPWLQDILRFGGLTKLLHYEPPEQSWEPGSASLWPFETVVHGGKRVKCFRIRVIKSTPCSFPSLHSFPIVTATTLHALPSPHCPHSVLDPLLYLQVSPWSCVVSLTPSRYPTSLSPVPMHQASPRQASPSATVRRHGVKYMSMGCGGKQAYPDGNKTVKACQQLSMWHYS</sequence>
<protein>
    <submittedName>
        <fullName evidence="10">Serine protease 42</fullName>
    </submittedName>
</protein>
<keyword evidence="5" id="KW-0378">Hydrolase</keyword>
<keyword evidence="6" id="KW-0720">Serine protease</keyword>
<evidence type="ECO:0000256" key="3">
    <source>
        <dbReference type="ARBA" id="ARBA00022670"/>
    </source>
</evidence>
<dbReference type="Pfam" id="PF00089">
    <property type="entry name" value="Trypsin"/>
    <property type="match status" value="1"/>
</dbReference>
<dbReference type="AlphaFoldDB" id="A0A5B7DDY3"/>
<evidence type="ECO:0000256" key="8">
    <source>
        <dbReference type="ARBA" id="ARBA00023180"/>
    </source>
</evidence>
<keyword evidence="4" id="KW-0732">Signal</keyword>
<gene>
    <name evidence="10" type="primary">Prss42_0</name>
    <name evidence="10" type="ORF">E2C01_012542</name>
</gene>
<proteinExistence type="predicted"/>
<organism evidence="10 11">
    <name type="scientific">Portunus trituberculatus</name>
    <name type="common">Swimming crab</name>
    <name type="synonym">Neptunus trituberculatus</name>
    <dbReference type="NCBI Taxonomy" id="210409"/>
    <lineage>
        <taxon>Eukaryota</taxon>
        <taxon>Metazoa</taxon>
        <taxon>Ecdysozoa</taxon>
        <taxon>Arthropoda</taxon>
        <taxon>Crustacea</taxon>
        <taxon>Multicrustacea</taxon>
        <taxon>Malacostraca</taxon>
        <taxon>Eumalacostraca</taxon>
        <taxon>Eucarida</taxon>
        <taxon>Decapoda</taxon>
        <taxon>Pleocyemata</taxon>
        <taxon>Brachyura</taxon>
        <taxon>Eubrachyura</taxon>
        <taxon>Portunoidea</taxon>
        <taxon>Portunidae</taxon>
        <taxon>Portuninae</taxon>
        <taxon>Portunus</taxon>
    </lineage>
</organism>
<dbReference type="PANTHER" id="PTHR24264:SF54">
    <property type="entry name" value="PEPTIDASE S1 DOMAIN-CONTAINING PROTEIN"/>
    <property type="match status" value="1"/>
</dbReference>
<evidence type="ECO:0000256" key="5">
    <source>
        <dbReference type="ARBA" id="ARBA00022801"/>
    </source>
</evidence>
<dbReference type="GO" id="GO:0006508">
    <property type="term" value="P:proteolysis"/>
    <property type="evidence" value="ECO:0007669"/>
    <property type="project" value="UniProtKB-KW"/>
</dbReference>
<evidence type="ECO:0000256" key="4">
    <source>
        <dbReference type="ARBA" id="ARBA00022729"/>
    </source>
</evidence>
<evidence type="ECO:0000256" key="2">
    <source>
        <dbReference type="ARBA" id="ARBA00022525"/>
    </source>
</evidence>
<dbReference type="InterPro" id="IPR009003">
    <property type="entry name" value="Peptidase_S1_PA"/>
</dbReference>
<dbReference type="PROSITE" id="PS50240">
    <property type="entry name" value="TRYPSIN_DOM"/>
    <property type="match status" value="1"/>
</dbReference>
<accession>A0A5B7DDY3</accession>
<comment type="subcellular location">
    <subcellularLocation>
        <location evidence="1">Secreted</location>
    </subcellularLocation>
</comment>
<name>A0A5B7DDY3_PORTR</name>
<keyword evidence="8" id="KW-0325">Glycoprotein</keyword>
<keyword evidence="7" id="KW-1015">Disulfide bond</keyword>
<reference evidence="10 11" key="1">
    <citation type="submission" date="2019-05" db="EMBL/GenBank/DDBJ databases">
        <title>Another draft genome of Portunus trituberculatus and its Hox gene families provides insights of decapod evolution.</title>
        <authorList>
            <person name="Jeong J.-H."/>
            <person name="Song I."/>
            <person name="Kim S."/>
            <person name="Choi T."/>
            <person name="Kim D."/>
            <person name="Ryu S."/>
            <person name="Kim W."/>
        </authorList>
    </citation>
    <scope>NUCLEOTIDE SEQUENCE [LARGE SCALE GENOMIC DNA]</scope>
    <source>
        <tissue evidence="10">Muscle</tissue>
    </source>
</reference>
<keyword evidence="11" id="KW-1185">Reference proteome</keyword>
<dbReference type="EMBL" id="VSRR010000786">
    <property type="protein sequence ID" value="MPC19622.1"/>
    <property type="molecule type" value="Genomic_DNA"/>
</dbReference>
<dbReference type="GO" id="GO:0004252">
    <property type="term" value="F:serine-type endopeptidase activity"/>
    <property type="evidence" value="ECO:0007669"/>
    <property type="project" value="InterPro"/>
</dbReference>
<dbReference type="OrthoDB" id="5949700at2759"/>
<comment type="caution">
    <text evidence="10">The sequence shown here is derived from an EMBL/GenBank/DDBJ whole genome shotgun (WGS) entry which is preliminary data.</text>
</comment>
<dbReference type="InterPro" id="IPR043504">
    <property type="entry name" value="Peptidase_S1_PA_chymotrypsin"/>
</dbReference>
<dbReference type="SUPFAM" id="SSF50494">
    <property type="entry name" value="Trypsin-like serine proteases"/>
    <property type="match status" value="1"/>
</dbReference>
<dbReference type="PANTHER" id="PTHR24264">
    <property type="entry name" value="TRYPSIN-RELATED"/>
    <property type="match status" value="1"/>
</dbReference>
<evidence type="ECO:0000259" key="9">
    <source>
        <dbReference type="PROSITE" id="PS50240"/>
    </source>
</evidence>
<evidence type="ECO:0000313" key="10">
    <source>
        <dbReference type="EMBL" id="MPC19622.1"/>
    </source>
</evidence>
<evidence type="ECO:0000256" key="6">
    <source>
        <dbReference type="ARBA" id="ARBA00022825"/>
    </source>
</evidence>
<evidence type="ECO:0000256" key="1">
    <source>
        <dbReference type="ARBA" id="ARBA00004613"/>
    </source>
</evidence>
<dbReference type="GO" id="GO:0005615">
    <property type="term" value="C:extracellular space"/>
    <property type="evidence" value="ECO:0007669"/>
    <property type="project" value="TreeGrafter"/>
</dbReference>
<dbReference type="InterPro" id="IPR050127">
    <property type="entry name" value="Serine_Proteases_S1"/>
</dbReference>
<evidence type="ECO:0000256" key="7">
    <source>
        <dbReference type="ARBA" id="ARBA00023157"/>
    </source>
</evidence>
<dbReference type="InterPro" id="IPR001254">
    <property type="entry name" value="Trypsin_dom"/>
</dbReference>
<evidence type="ECO:0000313" key="11">
    <source>
        <dbReference type="Proteomes" id="UP000324222"/>
    </source>
</evidence>